<accession>A0A3S1D6D6</accession>
<feature type="transmembrane region" description="Helical" evidence="2">
    <location>
        <begin position="54"/>
        <end position="74"/>
    </location>
</feature>
<dbReference type="InterPro" id="IPR051311">
    <property type="entry name" value="DedA_domain"/>
</dbReference>
<dbReference type="Pfam" id="PF09335">
    <property type="entry name" value="VTT_dom"/>
    <property type="match status" value="1"/>
</dbReference>
<dbReference type="RefSeq" id="WP_127201117.1">
    <property type="nucleotide sequence ID" value="NZ_RZNX01000017.1"/>
</dbReference>
<sequence length="219" mass="25165">MDFLKYLESLFEQHGYFVLFIGLVLEFIALPFPGETTMAYAGYLSYKGVLHWELLILLAFLGTTIGISITYWIGRRAGLPFIQKYGKWFFLPPKKLEVTRYWFEKYGYTLIFIGYFIPGVRHFTGYFSGIIALPFRKFAMFAYSGALFWTLLFIGIGKIFGPQWNRMFHLAATYSAAAGIGLVGVILAVVLIRYRKAIREFAARRFGKSKDKSKASKLE</sequence>
<dbReference type="InterPro" id="IPR032816">
    <property type="entry name" value="VTT_dom"/>
</dbReference>
<dbReference type="Proteomes" id="UP000272464">
    <property type="component" value="Unassembled WGS sequence"/>
</dbReference>
<feature type="transmembrane region" description="Helical" evidence="2">
    <location>
        <begin position="172"/>
        <end position="194"/>
    </location>
</feature>
<evidence type="ECO:0000313" key="4">
    <source>
        <dbReference type="EMBL" id="RUT27688.1"/>
    </source>
</evidence>
<gene>
    <name evidence="4" type="ORF">EJP77_20460</name>
</gene>
<dbReference type="OrthoDB" id="9782291at2"/>
<comment type="similarity">
    <text evidence="1">Belongs to the DedA family.</text>
</comment>
<feature type="transmembrane region" description="Helical" evidence="2">
    <location>
        <begin position="106"/>
        <end position="133"/>
    </location>
</feature>
<keyword evidence="2" id="KW-0472">Membrane</keyword>
<dbReference type="PANTHER" id="PTHR42709:SF9">
    <property type="entry name" value="ALKALINE PHOSPHATASE LIKE PROTEIN"/>
    <property type="match status" value="1"/>
</dbReference>
<dbReference type="AlphaFoldDB" id="A0A3S1D6D6"/>
<reference evidence="4 5" key="1">
    <citation type="submission" date="2018-12" db="EMBL/GenBank/DDBJ databases">
        <authorList>
            <person name="Sun L."/>
            <person name="Chen Z."/>
        </authorList>
    </citation>
    <scope>NUCLEOTIDE SEQUENCE [LARGE SCALE GENOMIC DNA]</scope>
    <source>
        <strain evidence="4 5">3-5-3</strain>
    </source>
</reference>
<feature type="transmembrane region" description="Helical" evidence="2">
    <location>
        <begin position="15"/>
        <end position="33"/>
    </location>
</feature>
<evidence type="ECO:0000256" key="2">
    <source>
        <dbReference type="SAM" id="Phobius"/>
    </source>
</evidence>
<feature type="transmembrane region" description="Helical" evidence="2">
    <location>
        <begin position="140"/>
        <end position="160"/>
    </location>
</feature>
<evidence type="ECO:0000256" key="1">
    <source>
        <dbReference type="ARBA" id="ARBA00010792"/>
    </source>
</evidence>
<evidence type="ECO:0000313" key="5">
    <source>
        <dbReference type="Proteomes" id="UP000272464"/>
    </source>
</evidence>
<dbReference type="PANTHER" id="PTHR42709">
    <property type="entry name" value="ALKALINE PHOSPHATASE LIKE PROTEIN"/>
    <property type="match status" value="1"/>
</dbReference>
<keyword evidence="2" id="KW-0812">Transmembrane</keyword>
<protein>
    <submittedName>
        <fullName evidence="4">DedA family protein</fullName>
    </submittedName>
</protein>
<feature type="domain" description="VTT" evidence="3">
    <location>
        <begin position="32"/>
        <end position="157"/>
    </location>
</feature>
<comment type="caution">
    <text evidence="4">The sequence shown here is derived from an EMBL/GenBank/DDBJ whole genome shotgun (WGS) entry which is preliminary data.</text>
</comment>
<dbReference type="EMBL" id="RZNX01000017">
    <property type="protein sequence ID" value="RUT27688.1"/>
    <property type="molecule type" value="Genomic_DNA"/>
</dbReference>
<evidence type="ECO:0000259" key="3">
    <source>
        <dbReference type="Pfam" id="PF09335"/>
    </source>
</evidence>
<proteinExistence type="inferred from homology"/>
<organism evidence="4 5">
    <name type="scientific">Paenibacillus zeisoli</name>
    <dbReference type="NCBI Taxonomy" id="2496267"/>
    <lineage>
        <taxon>Bacteria</taxon>
        <taxon>Bacillati</taxon>
        <taxon>Bacillota</taxon>
        <taxon>Bacilli</taxon>
        <taxon>Bacillales</taxon>
        <taxon>Paenibacillaceae</taxon>
        <taxon>Paenibacillus</taxon>
    </lineage>
</organism>
<dbReference type="GO" id="GO:0005886">
    <property type="term" value="C:plasma membrane"/>
    <property type="evidence" value="ECO:0007669"/>
    <property type="project" value="TreeGrafter"/>
</dbReference>
<keyword evidence="2" id="KW-1133">Transmembrane helix</keyword>
<name>A0A3S1D6D6_9BACL</name>
<keyword evidence="5" id="KW-1185">Reference proteome</keyword>